<evidence type="ECO:0000313" key="10">
    <source>
        <dbReference type="Proteomes" id="UP001432075"/>
    </source>
</evidence>
<dbReference type="EMBL" id="CP108057">
    <property type="protein sequence ID" value="WUO48837.1"/>
    <property type="molecule type" value="Genomic_DNA"/>
</dbReference>
<evidence type="ECO:0000256" key="1">
    <source>
        <dbReference type="ARBA" id="ARBA00022512"/>
    </source>
</evidence>
<name>A0ABZ1RPQ3_9ACTN</name>
<dbReference type="Proteomes" id="UP001432075">
    <property type="component" value="Chromosome"/>
</dbReference>
<feature type="transmembrane region" description="Helical" evidence="6">
    <location>
        <begin position="465"/>
        <end position="486"/>
    </location>
</feature>
<organism evidence="9 10">
    <name type="scientific">Streptomyces goshikiensis</name>
    <dbReference type="NCBI Taxonomy" id="1942"/>
    <lineage>
        <taxon>Bacteria</taxon>
        <taxon>Bacillati</taxon>
        <taxon>Actinomycetota</taxon>
        <taxon>Actinomycetes</taxon>
        <taxon>Kitasatosporales</taxon>
        <taxon>Streptomycetaceae</taxon>
        <taxon>Streptomyces</taxon>
    </lineage>
</organism>
<keyword evidence="6" id="KW-0472">Membrane</keyword>
<feature type="signal peptide" evidence="7">
    <location>
        <begin position="1"/>
        <end position="24"/>
    </location>
</feature>
<feature type="compositionally biased region" description="Low complexity" evidence="5">
    <location>
        <begin position="200"/>
        <end position="236"/>
    </location>
</feature>
<evidence type="ECO:0000259" key="8">
    <source>
        <dbReference type="PROSITE" id="PS50847"/>
    </source>
</evidence>
<evidence type="ECO:0000256" key="6">
    <source>
        <dbReference type="SAM" id="Phobius"/>
    </source>
</evidence>
<evidence type="ECO:0000256" key="5">
    <source>
        <dbReference type="SAM" id="MobiDB-lite"/>
    </source>
</evidence>
<evidence type="ECO:0000256" key="4">
    <source>
        <dbReference type="ARBA" id="ARBA00023088"/>
    </source>
</evidence>
<dbReference type="Pfam" id="PF04213">
    <property type="entry name" value="HtaA"/>
    <property type="match status" value="2"/>
</dbReference>
<keyword evidence="6" id="KW-1133">Transmembrane helix</keyword>
<dbReference type="RefSeq" id="WP_328776621.1">
    <property type="nucleotide sequence ID" value="NZ_CP108057.1"/>
</dbReference>
<sequence>MSSPRRPVALAAAIATVAALGATAFVLPATAGAGAPAAAAAAPAAAPKPIVDGTLDWGLLERYRTYVEKTAKGTITTSGGATRNADGTFRLGSAAGQYDPGTNVVTAAFKGSVVFDASAHGFVVKLANFRIDTGTKKLTVDVTKNGVLTPNVAFADVAFAGPVMTKLETTLTKDAADQLGGPQYAGIKGDPLTVAVAFEAPGPTGSPSTSPAPTTSTSSSAPAPTTSPSKTASTPPADGPQPVLSGKLTWGIKESFRKYVQGAGGTVTPAGGAAASGPTFTFPAGKGELDVKKRKLSAAFEGNLRFQYAAHGIDMTFGNIKVAADGAKGTLVLDVKNASGTKTAVPFATLDLSKAEYKTKGGLLALGGVPTALTAEGAAAFANDTTGSLYKAGDRIDDVDLAVAVEKDVVLPTATPTTAPTSTKTTGTTGATTGGGSVGGSGGGSAGGGGSVGGNLASTGAEIPAGALLGASGAVIAAGAGAVFLARRRRTAGN</sequence>
<dbReference type="PROSITE" id="PS50847">
    <property type="entry name" value="GRAM_POS_ANCHORING"/>
    <property type="match status" value="1"/>
</dbReference>
<feature type="compositionally biased region" description="Low complexity" evidence="5">
    <location>
        <begin position="414"/>
        <end position="431"/>
    </location>
</feature>
<keyword evidence="10" id="KW-1185">Reference proteome</keyword>
<feature type="compositionally biased region" description="Gly residues" evidence="5">
    <location>
        <begin position="432"/>
        <end position="446"/>
    </location>
</feature>
<gene>
    <name evidence="9" type="ORF">OHU17_25040</name>
</gene>
<feature type="region of interest" description="Disordered" evidence="5">
    <location>
        <begin position="197"/>
        <end position="246"/>
    </location>
</feature>
<feature type="domain" description="Gram-positive cocci surface proteins LPxTG" evidence="8">
    <location>
        <begin position="456"/>
        <end position="494"/>
    </location>
</feature>
<dbReference type="InterPro" id="IPR019931">
    <property type="entry name" value="LPXTG_anchor"/>
</dbReference>
<proteinExistence type="predicted"/>
<evidence type="ECO:0000256" key="2">
    <source>
        <dbReference type="ARBA" id="ARBA00022525"/>
    </source>
</evidence>
<feature type="chain" id="PRO_5047314371" evidence="7">
    <location>
        <begin position="25"/>
        <end position="494"/>
    </location>
</feature>
<evidence type="ECO:0000256" key="7">
    <source>
        <dbReference type="SAM" id="SignalP"/>
    </source>
</evidence>
<protein>
    <submittedName>
        <fullName evidence="9">HtaA domain-containing protein</fullName>
    </submittedName>
</protein>
<keyword evidence="3 7" id="KW-0732">Signal</keyword>
<dbReference type="PROSITE" id="PS51318">
    <property type="entry name" value="TAT"/>
    <property type="match status" value="1"/>
</dbReference>
<keyword evidence="2" id="KW-0964">Secreted</keyword>
<keyword evidence="4" id="KW-0572">Peptidoglycan-anchor</keyword>
<dbReference type="InterPro" id="IPR006311">
    <property type="entry name" value="TAT_signal"/>
</dbReference>
<feature type="region of interest" description="Disordered" evidence="5">
    <location>
        <begin position="414"/>
        <end position="446"/>
    </location>
</feature>
<dbReference type="InterPro" id="IPR007331">
    <property type="entry name" value="Htaa"/>
</dbReference>
<evidence type="ECO:0000313" key="9">
    <source>
        <dbReference type="EMBL" id="WUO48837.1"/>
    </source>
</evidence>
<keyword evidence="1" id="KW-0134">Cell wall</keyword>
<reference evidence="9" key="1">
    <citation type="submission" date="2022-10" db="EMBL/GenBank/DDBJ databases">
        <title>The complete genomes of actinobacterial strains from the NBC collection.</title>
        <authorList>
            <person name="Joergensen T.S."/>
            <person name="Alvarez Arevalo M."/>
            <person name="Sterndorff E.B."/>
            <person name="Faurdal D."/>
            <person name="Vuksanovic O."/>
            <person name="Mourched A.-S."/>
            <person name="Charusanti P."/>
            <person name="Shaw S."/>
            <person name="Blin K."/>
            <person name="Weber T."/>
        </authorList>
    </citation>
    <scope>NUCLEOTIDE SEQUENCE</scope>
    <source>
        <strain evidence="9">NBC_00283</strain>
    </source>
</reference>
<accession>A0ABZ1RPQ3</accession>
<keyword evidence="6" id="KW-0812">Transmembrane</keyword>
<evidence type="ECO:0000256" key="3">
    <source>
        <dbReference type="ARBA" id="ARBA00022729"/>
    </source>
</evidence>